<organism evidence="1 2">
    <name type="scientific">Paramecium octaurelia</name>
    <dbReference type="NCBI Taxonomy" id="43137"/>
    <lineage>
        <taxon>Eukaryota</taxon>
        <taxon>Sar</taxon>
        <taxon>Alveolata</taxon>
        <taxon>Ciliophora</taxon>
        <taxon>Intramacronucleata</taxon>
        <taxon>Oligohymenophorea</taxon>
        <taxon>Peniculida</taxon>
        <taxon>Parameciidae</taxon>
        <taxon>Paramecium</taxon>
    </lineage>
</organism>
<dbReference type="OrthoDB" id="289950at2759"/>
<sequence length="566" mass="66575">MNSVLEEWNFSEEPYQIYKSSSIIKTFTSVQQLNFKSQYCNYPIQNSSSPNIEQYDRTIQYSNIIVGTNLGEQEQDEQLSNEDKILDCQYEDAEVENNNIIDNQFFFNKFQLEGCGFNFNLIHLLWLQDPIFKNNIRLDIPDTIQILQGQPHFWYYSVDSQIMRKSKTKLNLESILKDFVKDKNDNHEICAVWITKKDNQTEFEFLSQYLLCALISQMNYETEGYLQKFIYPKSEKNEVIKCTWGNNLCYFEVFTNKYPIMMQKADIYQRAVTFETQNGPVEQSTLKGTQFCQRLELLCGLIMSHVINVTQNQKEITLMELIFKLSKKGQIYLIICSNLSTSNVPTKFSLPDFSITKKVTKELLNYPKAITLSDNSKCIVCDEEKNQIEFSKVKLKELIHYWESGSDHRSQIQSPKSHRLHAQLIKIDPTQLIPRVIKLMYPRMSLEEYQEFRNNTVFINQTISLCSYCFTKLYQSEAEKVKVIPRKHHRLIRTEIYDNEPIKYEPITPGKSKTSTYCSFLEHKMINSYINRRLKLSTIKKESFPMVNNSNSLFKTTQSSRIKVDI</sequence>
<gene>
    <name evidence="1" type="ORF">POCTA_138.1.T1030156</name>
</gene>
<name>A0A8S1WWN2_PAROT</name>
<evidence type="ECO:0000313" key="1">
    <source>
        <dbReference type="EMBL" id="CAD8192991.1"/>
    </source>
</evidence>
<evidence type="ECO:0000313" key="2">
    <source>
        <dbReference type="Proteomes" id="UP000683925"/>
    </source>
</evidence>
<comment type="caution">
    <text evidence="1">The sequence shown here is derived from an EMBL/GenBank/DDBJ whole genome shotgun (WGS) entry which is preliminary data.</text>
</comment>
<protein>
    <submittedName>
        <fullName evidence="1">Uncharacterized protein</fullName>
    </submittedName>
</protein>
<dbReference type="EMBL" id="CAJJDP010000103">
    <property type="protein sequence ID" value="CAD8192991.1"/>
    <property type="molecule type" value="Genomic_DNA"/>
</dbReference>
<dbReference type="OMA" id="PRVIKLM"/>
<dbReference type="Proteomes" id="UP000683925">
    <property type="component" value="Unassembled WGS sequence"/>
</dbReference>
<reference evidence="1" key="1">
    <citation type="submission" date="2021-01" db="EMBL/GenBank/DDBJ databases">
        <authorList>
            <consortium name="Genoscope - CEA"/>
            <person name="William W."/>
        </authorList>
    </citation>
    <scope>NUCLEOTIDE SEQUENCE</scope>
</reference>
<keyword evidence="2" id="KW-1185">Reference proteome</keyword>
<proteinExistence type="predicted"/>
<accession>A0A8S1WWN2</accession>
<dbReference type="AlphaFoldDB" id="A0A8S1WWN2"/>